<dbReference type="GO" id="GO:0016020">
    <property type="term" value="C:membrane"/>
    <property type="evidence" value="ECO:0007669"/>
    <property type="project" value="TreeGrafter"/>
</dbReference>
<dbReference type="PANTHER" id="PTHR24185">
    <property type="entry name" value="CALCIUM-INDEPENDENT PHOSPHOLIPASE A2-GAMMA"/>
    <property type="match status" value="1"/>
</dbReference>
<keyword evidence="2 4" id="KW-0442">Lipid degradation</keyword>
<name>A0A7J5TRY7_9BACT</name>
<evidence type="ECO:0000256" key="1">
    <source>
        <dbReference type="ARBA" id="ARBA00022801"/>
    </source>
</evidence>
<evidence type="ECO:0000256" key="2">
    <source>
        <dbReference type="ARBA" id="ARBA00022963"/>
    </source>
</evidence>
<dbReference type="Gene3D" id="3.40.1090.10">
    <property type="entry name" value="Cytosolic phospholipase A2 catalytic domain"/>
    <property type="match status" value="1"/>
</dbReference>
<dbReference type="PROSITE" id="PS51635">
    <property type="entry name" value="PNPLA"/>
    <property type="match status" value="1"/>
</dbReference>
<sequence length="379" mass="41970">MTVLNRLTSAGPKRILSLDGGGVRGIITLGYLQRIEDILRQRYGNNSEFRLCHYFDLIGGTSTGSIIATCLSLGMSVQEIHKLYFDLSSKIFGKKQSLYRRFTGAKFSPASLEKALKDQLGDLTIGSNAVKTGLCIVTKRVDTGSTWPLLNHPKGKYFNQNKGILLRKAIRASTAAPTYFSPERIEVGNGEDAIFIDGGVSMYNNPALLMFLISTLEEFKFNWSTGADNLLLASIGTGSGLSRKAISKVSKNRVWDWGKQIPNLLMRDAAIQSHLLLQYLSNSPTRSAIDSEIGDMRGDLLGGSAHLNYLRYDVNFETNELNSLGFTDVQVDKIFEMSDPKNIDILQKIGKKSAESKMNNDHFPKGFDISFHNGIPQLR</sequence>
<dbReference type="GO" id="GO:0016042">
    <property type="term" value="P:lipid catabolic process"/>
    <property type="evidence" value="ECO:0007669"/>
    <property type="project" value="UniProtKB-UniRule"/>
</dbReference>
<feature type="short sequence motif" description="GXGXXG" evidence="4">
    <location>
        <begin position="20"/>
        <end position="25"/>
    </location>
</feature>
<evidence type="ECO:0000313" key="6">
    <source>
        <dbReference type="EMBL" id="KAB7725848.1"/>
    </source>
</evidence>
<dbReference type="Pfam" id="PF01734">
    <property type="entry name" value="Patatin"/>
    <property type="match status" value="1"/>
</dbReference>
<keyword evidence="3 4" id="KW-0443">Lipid metabolism</keyword>
<feature type="active site" description="Proton acceptor" evidence="4">
    <location>
        <position position="197"/>
    </location>
</feature>
<keyword evidence="1 4" id="KW-0378">Hydrolase</keyword>
<feature type="short sequence motif" description="DGA/G" evidence="4">
    <location>
        <begin position="197"/>
        <end position="199"/>
    </location>
</feature>
<dbReference type="EMBL" id="WELI01000019">
    <property type="protein sequence ID" value="KAB7725848.1"/>
    <property type="molecule type" value="Genomic_DNA"/>
</dbReference>
<feature type="active site" description="Nucleophile" evidence="4">
    <location>
        <position position="62"/>
    </location>
</feature>
<accession>A0A7J5TRY7</accession>
<dbReference type="GO" id="GO:0006631">
    <property type="term" value="P:fatty acid metabolic process"/>
    <property type="evidence" value="ECO:0007669"/>
    <property type="project" value="TreeGrafter"/>
</dbReference>
<dbReference type="InterPro" id="IPR016035">
    <property type="entry name" value="Acyl_Trfase/lysoPLipase"/>
</dbReference>
<proteinExistence type="predicted"/>
<dbReference type="PANTHER" id="PTHR24185:SF1">
    <property type="entry name" value="CALCIUM-INDEPENDENT PHOSPHOLIPASE A2-GAMMA"/>
    <property type="match status" value="1"/>
</dbReference>
<gene>
    <name evidence="6" type="ORF">F5984_25505</name>
</gene>
<keyword evidence="7" id="KW-1185">Reference proteome</keyword>
<dbReference type="GO" id="GO:0004620">
    <property type="term" value="F:phospholipase activity"/>
    <property type="evidence" value="ECO:0007669"/>
    <property type="project" value="TreeGrafter"/>
</dbReference>
<feature type="domain" description="PNPLA" evidence="5">
    <location>
        <begin position="16"/>
        <end position="211"/>
    </location>
</feature>
<dbReference type="RefSeq" id="WP_152127084.1">
    <property type="nucleotide sequence ID" value="NZ_WELI01000019.1"/>
</dbReference>
<feature type="short sequence motif" description="GXSXG" evidence="4">
    <location>
        <begin position="60"/>
        <end position="64"/>
    </location>
</feature>
<dbReference type="SUPFAM" id="SSF52151">
    <property type="entry name" value="FabD/lysophospholipase-like"/>
    <property type="match status" value="1"/>
</dbReference>
<dbReference type="InterPro" id="IPR002641">
    <property type="entry name" value="PNPLA_dom"/>
</dbReference>
<reference evidence="6 7" key="1">
    <citation type="submission" date="2019-10" db="EMBL/GenBank/DDBJ databases">
        <title>Rudanella paleaurantiibacter sp. nov., isolated from sludge.</title>
        <authorList>
            <person name="Xu S.Q."/>
        </authorList>
    </citation>
    <scope>NUCLEOTIDE SEQUENCE [LARGE SCALE GENOMIC DNA]</scope>
    <source>
        <strain evidence="6 7">HX-22-17</strain>
    </source>
</reference>
<evidence type="ECO:0000256" key="4">
    <source>
        <dbReference type="PROSITE-ProRule" id="PRU01161"/>
    </source>
</evidence>
<evidence type="ECO:0000259" key="5">
    <source>
        <dbReference type="PROSITE" id="PS51635"/>
    </source>
</evidence>
<dbReference type="AlphaFoldDB" id="A0A7J5TRY7"/>
<comment type="caution">
    <text evidence="6">The sequence shown here is derived from an EMBL/GenBank/DDBJ whole genome shotgun (WGS) entry which is preliminary data.</text>
</comment>
<protein>
    <submittedName>
        <fullName evidence="6">Patatin</fullName>
    </submittedName>
</protein>
<organism evidence="6 7">
    <name type="scientific">Rudanella paleaurantiibacter</name>
    <dbReference type="NCBI Taxonomy" id="2614655"/>
    <lineage>
        <taxon>Bacteria</taxon>
        <taxon>Pseudomonadati</taxon>
        <taxon>Bacteroidota</taxon>
        <taxon>Cytophagia</taxon>
        <taxon>Cytophagales</taxon>
        <taxon>Cytophagaceae</taxon>
        <taxon>Rudanella</taxon>
    </lineage>
</organism>
<evidence type="ECO:0000313" key="7">
    <source>
        <dbReference type="Proteomes" id="UP000488299"/>
    </source>
</evidence>
<evidence type="ECO:0000256" key="3">
    <source>
        <dbReference type="ARBA" id="ARBA00023098"/>
    </source>
</evidence>
<dbReference type="Proteomes" id="UP000488299">
    <property type="component" value="Unassembled WGS sequence"/>
</dbReference>